<comment type="caution">
    <text evidence="1">The sequence shown here is derived from an EMBL/GenBank/DDBJ whole genome shotgun (WGS) entry which is preliminary data.</text>
</comment>
<dbReference type="Proteomes" id="UP000037953">
    <property type="component" value="Unassembled WGS sequence"/>
</dbReference>
<dbReference type="OrthoDB" id="1373154at2"/>
<reference evidence="1 2" key="1">
    <citation type="journal article" date="2015" name="Genom Data">
        <title>Draft genome sequence of a multidrug-resistant Chryseobacterium indologenes isolate from Malaysia.</title>
        <authorList>
            <person name="Yu C.Y."/>
            <person name="Ang G.Y."/>
            <person name="Cheng H.J."/>
            <person name="Cheong Y.M."/>
            <person name="Yin W.F."/>
            <person name="Chan K.G."/>
        </authorList>
    </citation>
    <scope>NUCLEOTIDE SEQUENCE [LARGE SCALE GENOMIC DNA]</scope>
    <source>
        <strain evidence="1 2">CI_885</strain>
    </source>
</reference>
<dbReference type="EMBL" id="LJOD01000001">
    <property type="protein sequence ID" value="KPE52843.1"/>
    <property type="molecule type" value="Genomic_DNA"/>
</dbReference>
<gene>
    <name evidence="1" type="ORF">AOB46_02275</name>
</gene>
<name>A0A0N0IY57_CHRID</name>
<dbReference type="PATRIC" id="fig|253.9.peg.479"/>
<organism evidence="1 2">
    <name type="scientific">Chryseobacterium indologenes</name>
    <name type="common">Flavobacterium indologenes</name>
    <dbReference type="NCBI Taxonomy" id="253"/>
    <lineage>
        <taxon>Bacteria</taxon>
        <taxon>Pseudomonadati</taxon>
        <taxon>Bacteroidota</taxon>
        <taxon>Flavobacteriia</taxon>
        <taxon>Flavobacteriales</taxon>
        <taxon>Weeksellaceae</taxon>
        <taxon>Chryseobacterium group</taxon>
        <taxon>Chryseobacterium</taxon>
    </lineage>
</organism>
<reference evidence="2" key="2">
    <citation type="submission" date="2015-09" db="EMBL/GenBank/DDBJ databases">
        <title>Draft genome sequence of a multidrug-resistant Chryseobacterium indologenes isolate from Malaysia.</title>
        <authorList>
            <person name="Yu C.Y."/>
            <person name="Ang G.Y."/>
            <person name="Chan K.-G."/>
        </authorList>
    </citation>
    <scope>NUCLEOTIDE SEQUENCE [LARGE SCALE GENOMIC DNA]</scope>
    <source>
        <strain evidence="2">CI_885</strain>
    </source>
</reference>
<protein>
    <submittedName>
        <fullName evidence="1">Uncharacterized protein</fullName>
    </submittedName>
</protein>
<dbReference type="RefSeq" id="WP_131724299.1">
    <property type="nucleotide sequence ID" value="NZ_LJOD01000001.1"/>
</dbReference>
<dbReference type="AlphaFoldDB" id="A0A0N0IY57"/>
<proteinExistence type="predicted"/>
<sequence>MMTEENITLYPEPSKVFTDPSLAMYFKPLLTTLAHLKGQQYTIHLLSTDGLICKEESSVKYSENYLFGFRDHHGIYEFLGNPEVFINNTSVPALYELLLQDFLENRDEYLKAKKTVKEYLMDIREPILSLPELDDTDAAQYYAKAFYSYEFTKYYYQKYGVHRHISVVTEGWGKNTDPFLLDKEDGQDVLEEFLMNMEEDSLHDYGLNPEQFIAGTERRRFVSLSGGLVLALRDPENDIIYIAEYGS</sequence>
<evidence type="ECO:0000313" key="1">
    <source>
        <dbReference type="EMBL" id="KPE52843.1"/>
    </source>
</evidence>
<accession>A0A0N0IY57</accession>
<evidence type="ECO:0000313" key="2">
    <source>
        <dbReference type="Proteomes" id="UP000037953"/>
    </source>
</evidence>